<gene>
    <name evidence="7" type="ORF">GRI69_12940</name>
</gene>
<comment type="caution">
    <text evidence="7">The sequence shown here is derived from an EMBL/GenBank/DDBJ whole genome shotgun (WGS) entry which is preliminary data.</text>
</comment>
<dbReference type="AlphaFoldDB" id="A0A844XSS7"/>
<evidence type="ECO:0000256" key="5">
    <source>
        <dbReference type="SAM" id="SignalP"/>
    </source>
</evidence>
<dbReference type="InterPro" id="IPR027385">
    <property type="entry name" value="Beta-barrel_OMP"/>
</dbReference>
<evidence type="ECO:0000313" key="7">
    <source>
        <dbReference type="EMBL" id="MXO49165.1"/>
    </source>
</evidence>
<accession>A0A844XSS7</accession>
<evidence type="ECO:0000256" key="2">
    <source>
        <dbReference type="ARBA" id="ARBA00022729"/>
    </source>
</evidence>
<dbReference type="PANTHER" id="PTHR34001:SF3">
    <property type="entry name" value="BLL7405 PROTEIN"/>
    <property type="match status" value="1"/>
</dbReference>
<dbReference type="InterPro" id="IPR011250">
    <property type="entry name" value="OMP/PagP_B-barrel"/>
</dbReference>
<dbReference type="InterPro" id="IPR051692">
    <property type="entry name" value="OMP-like"/>
</dbReference>
<protein>
    <submittedName>
        <fullName evidence="7">Outer membrane beta-barrel protein</fullName>
    </submittedName>
</protein>
<evidence type="ECO:0000256" key="3">
    <source>
        <dbReference type="ARBA" id="ARBA00023136"/>
    </source>
</evidence>
<evidence type="ECO:0000313" key="8">
    <source>
        <dbReference type="Proteomes" id="UP000448199"/>
    </source>
</evidence>
<keyword evidence="8" id="KW-1185">Reference proteome</keyword>
<dbReference type="Proteomes" id="UP000448199">
    <property type="component" value="Unassembled WGS sequence"/>
</dbReference>
<dbReference type="Pfam" id="PF13505">
    <property type="entry name" value="OMP_b-brl"/>
    <property type="match status" value="1"/>
</dbReference>
<evidence type="ECO:0000259" key="6">
    <source>
        <dbReference type="Pfam" id="PF13505"/>
    </source>
</evidence>
<keyword evidence="3" id="KW-0472">Membrane</keyword>
<reference evidence="7 8" key="1">
    <citation type="submission" date="2019-12" db="EMBL/GenBank/DDBJ databases">
        <title>Genomic-based taxomic classification of the family Erythrobacteraceae.</title>
        <authorList>
            <person name="Xu L."/>
        </authorList>
    </citation>
    <scope>NUCLEOTIDE SEQUENCE [LARGE SCALE GENOMIC DNA]</scope>
    <source>
        <strain evidence="7 8">DSM 17792</strain>
    </source>
</reference>
<dbReference type="EMBL" id="WTYC01000007">
    <property type="protein sequence ID" value="MXO49165.1"/>
    <property type="molecule type" value="Genomic_DNA"/>
</dbReference>
<feature type="chain" id="PRO_5032641742" evidence="5">
    <location>
        <begin position="22"/>
        <end position="221"/>
    </location>
</feature>
<dbReference type="RefSeq" id="WP_160728693.1">
    <property type="nucleotide sequence ID" value="NZ_WTYC01000007.1"/>
</dbReference>
<proteinExistence type="inferred from homology"/>
<dbReference type="PANTHER" id="PTHR34001">
    <property type="entry name" value="BLL7405 PROTEIN"/>
    <property type="match status" value="1"/>
</dbReference>
<comment type="similarity">
    <text evidence="4">Belongs to the Omp25/RopB family.</text>
</comment>
<organism evidence="7 8">
    <name type="scientific">Qipengyuania vulgaris</name>
    <dbReference type="NCBI Taxonomy" id="291985"/>
    <lineage>
        <taxon>Bacteria</taxon>
        <taxon>Pseudomonadati</taxon>
        <taxon>Pseudomonadota</taxon>
        <taxon>Alphaproteobacteria</taxon>
        <taxon>Sphingomonadales</taxon>
        <taxon>Erythrobacteraceae</taxon>
        <taxon>Qipengyuania</taxon>
    </lineage>
</organism>
<dbReference type="SUPFAM" id="SSF56925">
    <property type="entry name" value="OMPA-like"/>
    <property type="match status" value="1"/>
</dbReference>
<comment type="subcellular location">
    <subcellularLocation>
        <location evidence="1">Membrane</location>
    </subcellularLocation>
</comment>
<feature type="domain" description="Outer membrane protein beta-barrel" evidence="6">
    <location>
        <begin position="9"/>
        <end position="221"/>
    </location>
</feature>
<evidence type="ECO:0000256" key="4">
    <source>
        <dbReference type="ARBA" id="ARBA00038306"/>
    </source>
</evidence>
<dbReference type="OrthoDB" id="8222426at2"/>
<evidence type="ECO:0000256" key="1">
    <source>
        <dbReference type="ARBA" id="ARBA00004370"/>
    </source>
</evidence>
<name>A0A844XSS7_9SPHN</name>
<sequence>MKKTTTLAVLGCAVIATPALAQEEKAFDGPRAEVLAGYDRFDLDVEGIEVDGNSEDVFYGAAIGYDFQSTGLLFGAEAEIASSGNGGEIDINETVDGSVYDGTVSLEDGVNWYVGGRVGSVLGSNLFYFKAGFAHTTLDLDVEGTVDGEPGSESADFNFSGLRLGGGVERSFGNAYGKIEYRYTAYSDGDVEFEGESLDLVELGEYDLNRHQIVAGVGFRF</sequence>
<keyword evidence="2 5" id="KW-0732">Signal</keyword>
<feature type="signal peptide" evidence="5">
    <location>
        <begin position="1"/>
        <end position="21"/>
    </location>
</feature>